<gene>
    <name evidence="1" type="primary">gp_72759</name>
</gene>
<dbReference type="GeneID" id="75687158"/>
<name>A0AAE7V3K0_9CAUD</name>
<keyword evidence="2" id="KW-1185">Reference proteome</keyword>
<dbReference type="RefSeq" id="YP_010509670.1">
    <property type="nucleotide sequence ID" value="NC_067211.1"/>
</dbReference>
<protein>
    <submittedName>
        <fullName evidence="1">Uncharacterized protein</fullName>
    </submittedName>
</protein>
<reference evidence="1 2" key="1">
    <citation type="submission" date="2021-04" db="EMBL/GenBank/DDBJ databases">
        <authorList>
            <person name="Shkoporov A.N."/>
            <person name="Stockdale S.R."/>
            <person name="Guerin E."/>
            <person name="Ross R.P."/>
            <person name="Hill C."/>
        </authorList>
    </citation>
    <scope>NUCLEOTIDE SEQUENCE [LARGE SCALE GENOMIC DNA]</scope>
    <source>
        <strain evidence="2">cr105_1</strain>
    </source>
</reference>
<dbReference type="EMBL" id="MZ130493">
    <property type="protein sequence ID" value="QWM90730.1"/>
    <property type="molecule type" value="Genomic_DNA"/>
</dbReference>
<dbReference type="KEGG" id="vg:75687158"/>
<proteinExistence type="predicted"/>
<accession>A0AAE7V3K0</accession>
<dbReference type="Proteomes" id="UP000827483">
    <property type="component" value="Segment"/>
</dbReference>
<organism evidence="1 2">
    <name type="scientific">uncultured phage cr105_1</name>
    <dbReference type="NCBI Taxonomy" id="2986415"/>
    <lineage>
        <taxon>Viruses</taxon>
        <taxon>Duplodnaviria</taxon>
        <taxon>Heunggongvirae</taxon>
        <taxon>Uroviricota</taxon>
        <taxon>Caudoviricetes</taxon>
        <taxon>Crassvirales</taxon>
        <taxon>Suoliviridae</taxon>
        <taxon>Loutivirinae</taxon>
        <taxon>Buchavirus</taxon>
        <taxon>Buchavirus intestinalis</taxon>
    </lineage>
</organism>
<sequence length="94" mass="11159">MKKEQSLQHLIVTEMSYKLLKLLIEEKALSAFVRNFIKDTEVNSLSNPNYNKTRRIANLIASFPRNIILIAFVWSKTDEGYDFWYDIYKKVQLI</sequence>
<evidence type="ECO:0000313" key="2">
    <source>
        <dbReference type="Proteomes" id="UP000827483"/>
    </source>
</evidence>
<evidence type="ECO:0000313" key="1">
    <source>
        <dbReference type="EMBL" id="QWM90730.1"/>
    </source>
</evidence>